<proteinExistence type="inferred from homology"/>
<evidence type="ECO:0000256" key="1">
    <source>
        <dbReference type="ARBA" id="ARBA00005842"/>
    </source>
</evidence>
<dbReference type="GO" id="GO:0052381">
    <property type="term" value="F:tRNA dimethylallyltransferase activity"/>
    <property type="evidence" value="ECO:0007669"/>
    <property type="project" value="TreeGrafter"/>
</dbReference>
<dbReference type="GeneID" id="39873355"/>
<dbReference type="GO" id="GO:0005739">
    <property type="term" value="C:mitochondrion"/>
    <property type="evidence" value="ECO:0007669"/>
    <property type="project" value="TreeGrafter"/>
</dbReference>
<sequence>MTCDATEHKKRIKERSRKMLQDGILDECKKLMSIMEGEGGMDFRRGICQSIAYKEIIPILKEAEDKDVELDDSTIQRCAEALDTATWQYARRQMTWIKNRFKTESGLKTVLLDTTDLSRWNESIIATMVNEIVQWHAADAPV</sequence>
<name>A0A2H6K9B7_9APIC</name>
<dbReference type="AlphaFoldDB" id="A0A2H6K9B7"/>
<dbReference type="EMBL" id="BDSA01000001">
    <property type="protein sequence ID" value="GBE59585.1"/>
    <property type="molecule type" value="Genomic_DNA"/>
</dbReference>
<keyword evidence="6" id="KW-1185">Reference proteome</keyword>
<accession>A0A2H6K9B7</accession>
<dbReference type="Gene3D" id="3.40.50.300">
    <property type="entry name" value="P-loop containing nucleotide triphosphate hydrolases"/>
    <property type="match status" value="1"/>
</dbReference>
<evidence type="ECO:0000256" key="4">
    <source>
        <dbReference type="ARBA" id="ARBA00022840"/>
    </source>
</evidence>
<dbReference type="PANTHER" id="PTHR11088">
    <property type="entry name" value="TRNA DIMETHYLALLYLTRANSFERASE"/>
    <property type="match status" value="1"/>
</dbReference>
<dbReference type="GO" id="GO:0006400">
    <property type="term" value="P:tRNA modification"/>
    <property type="evidence" value="ECO:0007669"/>
    <property type="project" value="TreeGrafter"/>
</dbReference>
<dbReference type="RefSeq" id="XP_028865828.1">
    <property type="nucleotide sequence ID" value="XM_029009995.1"/>
</dbReference>
<evidence type="ECO:0000313" key="6">
    <source>
        <dbReference type="Proteomes" id="UP000236319"/>
    </source>
</evidence>
<keyword evidence="4" id="KW-0067">ATP-binding</keyword>
<comment type="caution">
    <text evidence="5">The sequence shown here is derived from an EMBL/GenBank/DDBJ whole genome shotgun (WGS) entry which is preliminary data.</text>
</comment>
<dbReference type="InterPro" id="IPR027417">
    <property type="entry name" value="P-loop_NTPase"/>
</dbReference>
<evidence type="ECO:0000256" key="2">
    <source>
        <dbReference type="ARBA" id="ARBA00022679"/>
    </source>
</evidence>
<evidence type="ECO:0000313" key="5">
    <source>
        <dbReference type="EMBL" id="GBE59585.1"/>
    </source>
</evidence>
<dbReference type="PANTHER" id="PTHR11088:SF89">
    <property type="entry name" value="TRNA DIMETHYLALLYLTRANSFERASE"/>
    <property type="match status" value="1"/>
</dbReference>
<dbReference type="OrthoDB" id="775260at2759"/>
<evidence type="ECO:0000256" key="3">
    <source>
        <dbReference type="ARBA" id="ARBA00022741"/>
    </source>
</evidence>
<dbReference type="Proteomes" id="UP000236319">
    <property type="component" value="Unassembled WGS sequence"/>
</dbReference>
<protein>
    <submittedName>
        <fullName evidence="5">tRNA dimethylallyltransferase</fullName>
    </submittedName>
</protein>
<comment type="similarity">
    <text evidence="1">Belongs to the IPP transferase family.</text>
</comment>
<keyword evidence="2 5" id="KW-0808">Transferase</keyword>
<dbReference type="VEuPathDB" id="PiroplasmaDB:BOVATA_010780"/>
<dbReference type="Pfam" id="PF01715">
    <property type="entry name" value="IPPT"/>
    <property type="match status" value="1"/>
</dbReference>
<keyword evidence="3" id="KW-0547">Nucleotide-binding</keyword>
<gene>
    <name evidence="5" type="ORF">BOVATA_010780</name>
</gene>
<organism evidence="5 6">
    <name type="scientific">Babesia ovata</name>
    <dbReference type="NCBI Taxonomy" id="189622"/>
    <lineage>
        <taxon>Eukaryota</taxon>
        <taxon>Sar</taxon>
        <taxon>Alveolata</taxon>
        <taxon>Apicomplexa</taxon>
        <taxon>Aconoidasida</taxon>
        <taxon>Piroplasmida</taxon>
        <taxon>Babesiidae</taxon>
        <taxon>Babesia</taxon>
    </lineage>
</organism>
<dbReference type="GO" id="GO:0005524">
    <property type="term" value="F:ATP binding"/>
    <property type="evidence" value="ECO:0007669"/>
    <property type="project" value="UniProtKB-KW"/>
</dbReference>
<reference evidence="5 6" key="1">
    <citation type="journal article" date="2017" name="BMC Genomics">
        <title>Whole-genome assembly of Babesia ovata and comparative genomics between closely related pathogens.</title>
        <authorList>
            <person name="Yamagishi J."/>
            <person name="Asada M."/>
            <person name="Hakimi H."/>
            <person name="Tanaka T.Q."/>
            <person name="Sugimoto C."/>
            <person name="Kawazu S."/>
        </authorList>
    </citation>
    <scope>NUCLEOTIDE SEQUENCE [LARGE SCALE GENOMIC DNA]</scope>
    <source>
        <strain evidence="5 6">Miyake</strain>
    </source>
</reference>
<dbReference type="InterPro" id="IPR039657">
    <property type="entry name" value="Dimethylallyltransferase"/>
</dbReference>